<gene>
    <name evidence="2" type="ORF">SAMN06265348_101122</name>
</gene>
<protein>
    <recommendedName>
        <fullName evidence="1">DUF6843 domain-containing protein</fullName>
    </recommendedName>
</protein>
<evidence type="ECO:0000259" key="1">
    <source>
        <dbReference type="Pfam" id="PF20862"/>
    </source>
</evidence>
<dbReference type="InterPro" id="IPR049293">
    <property type="entry name" value="DUF6843"/>
</dbReference>
<evidence type="ECO:0000313" key="2">
    <source>
        <dbReference type="EMBL" id="SMO33387.1"/>
    </source>
</evidence>
<dbReference type="EMBL" id="FXTN01000001">
    <property type="protein sequence ID" value="SMO33387.1"/>
    <property type="molecule type" value="Genomic_DNA"/>
</dbReference>
<reference evidence="2 3" key="1">
    <citation type="submission" date="2017-05" db="EMBL/GenBank/DDBJ databases">
        <authorList>
            <person name="Varghese N."/>
            <person name="Submissions S."/>
        </authorList>
    </citation>
    <scope>NUCLEOTIDE SEQUENCE [LARGE SCALE GENOMIC DNA]</scope>
    <source>
        <strain evidence="2 3">DSM 19036</strain>
    </source>
</reference>
<dbReference type="Pfam" id="PF20862">
    <property type="entry name" value="DUF6843"/>
    <property type="match status" value="1"/>
</dbReference>
<evidence type="ECO:0000313" key="3">
    <source>
        <dbReference type="Proteomes" id="UP000320300"/>
    </source>
</evidence>
<dbReference type="PROSITE" id="PS51257">
    <property type="entry name" value="PROKAR_LIPOPROTEIN"/>
    <property type="match status" value="1"/>
</dbReference>
<keyword evidence="3" id="KW-1185">Reference proteome</keyword>
<dbReference type="AlphaFoldDB" id="A0A521AF08"/>
<organism evidence="2 3">
    <name type="scientific">Pedobacter westerhofensis</name>
    <dbReference type="NCBI Taxonomy" id="425512"/>
    <lineage>
        <taxon>Bacteria</taxon>
        <taxon>Pseudomonadati</taxon>
        <taxon>Bacteroidota</taxon>
        <taxon>Sphingobacteriia</taxon>
        <taxon>Sphingobacteriales</taxon>
        <taxon>Sphingobacteriaceae</taxon>
        <taxon>Pedobacter</taxon>
    </lineage>
</organism>
<dbReference type="Proteomes" id="UP000320300">
    <property type="component" value="Unassembled WGS sequence"/>
</dbReference>
<accession>A0A521AF08</accession>
<name>A0A521AF08_9SPHI</name>
<proteinExistence type="predicted"/>
<sequence>MQLKTTNFRKYKLLLIFTLISCGCTYWHKVNLKFLFPENYEGIVIIAWDEENGAEKVMEDDYEVYTIPKSGILKTKVPSRSLDPMDEKFYSYNDKTKRRTELEVIYLSSIGDTVRITKKNQYYQVGLMSSGHNQKGNLIFFLTRDIKSKFMDRAYREKYIAEHEEELYSTK</sequence>
<feature type="domain" description="DUF6843" evidence="1">
    <location>
        <begin position="31"/>
        <end position="122"/>
    </location>
</feature>